<reference evidence="2" key="1">
    <citation type="submission" date="2018-02" db="EMBL/GenBank/DDBJ databases">
        <authorList>
            <person name="Hausmann B."/>
        </authorList>
    </citation>
    <scope>NUCLEOTIDE SEQUENCE [LARGE SCALE GENOMIC DNA]</scope>
    <source>
        <strain evidence="2">Peat soil MAG SbA1</strain>
    </source>
</reference>
<evidence type="ECO:0000313" key="1">
    <source>
        <dbReference type="EMBL" id="SPF39496.1"/>
    </source>
</evidence>
<dbReference type="EMBL" id="OMOD01000120">
    <property type="protein sequence ID" value="SPF39496.1"/>
    <property type="molecule type" value="Genomic_DNA"/>
</dbReference>
<dbReference type="Proteomes" id="UP000238701">
    <property type="component" value="Unassembled WGS sequence"/>
</dbReference>
<organism evidence="1 2">
    <name type="scientific">Candidatus Sulfotelmatobacter kueseliae</name>
    <dbReference type="NCBI Taxonomy" id="2042962"/>
    <lineage>
        <taxon>Bacteria</taxon>
        <taxon>Pseudomonadati</taxon>
        <taxon>Acidobacteriota</taxon>
        <taxon>Terriglobia</taxon>
        <taxon>Terriglobales</taxon>
        <taxon>Candidatus Korobacteraceae</taxon>
        <taxon>Candidatus Sulfotelmatobacter</taxon>
    </lineage>
</organism>
<gene>
    <name evidence="1" type="ORF">SBA1_280035</name>
</gene>
<name>A0A2U3KIN5_9BACT</name>
<accession>A0A2U3KIN5</accession>
<proteinExistence type="predicted"/>
<evidence type="ECO:0000313" key="2">
    <source>
        <dbReference type="Proteomes" id="UP000238701"/>
    </source>
</evidence>
<dbReference type="AlphaFoldDB" id="A0A2U3KIN5"/>
<evidence type="ECO:0008006" key="3">
    <source>
        <dbReference type="Google" id="ProtNLM"/>
    </source>
</evidence>
<sequence length="97" mass="10805">MALQRLDRELALARQQEAALLKVIHGYGSSGTGGEIRIAVQKRLHELKEAGQIRGCIFGEDWSKSDATTWQLLRVHPELKSDSDLGRRNQGITVIVL</sequence>
<protein>
    <recommendedName>
        <fullName evidence="3">Smr domain-containing protein</fullName>
    </recommendedName>
</protein>